<keyword evidence="4" id="KW-1185">Reference proteome</keyword>
<protein>
    <submittedName>
        <fullName evidence="3">Uncharacterized protein</fullName>
    </submittedName>
</protein>
<evidence type="ECO:0000313" key="4">
    <source>
        <dbReference type="Proteomes" id="UP001187192"/>
    </source>
</evidence>
<gene>
    <name evidence="3" type="ORF">TIFTF001_031037</name>
</gene>
<feature type="compositionally biased region" description="Polar residues" evidence="2">
    <location>
        <begin position="27"/>
        <end position="39"/>
    </location>
</feature>
<dbReference type="Gramene" id="FCD_00030422-RA">
    <property type="protein sequence ID" value="FCD_00030422-RA:cds"/>
    <property type="gene ID" value="FCD_00030422"/>
</dbReference>
<dbReference type="GO" id="GO:0046872">
    <property type="term" value="F:metal ion binding"/>
    <property type="evidence" value="ECO:0007669"/>
    <property type="project" value="UniProtKB-KW"/>
</dbReference>
<organism evidence="3 4">
    <name type="scientific">Ficus carica</name>
    <name type="common">Common fig</name>
    <dbReference type="NCBI Taxonomy" id="3494"/>
    <lineage>
        <taxon>Eukaryota</taxon>
        <taxon>Viridiplantae</taxon>
        <taxon>Streptophyta</taxon>
        <taxon>Embryophyta</taxon>
        <taxon>Tracheophyta</taxon>
        <taxon>Spermatophyta</taxon>
        <taxon>Magnoliopsida</taxon>
        <taxon>eudicotyledons</taxon>
        <taxon>Gunneridae</taxon>
        <taxon>Pentapetalae</taxon>
        <taxon>rosids</taxon>
        <taxon>fabids</taxon>
        <taxon>Rosales</taxon>
        <taxon>Moraceae</taxon>
        <taxon>Ficeae</taxon>
        <taxon>Ficus</taxon>
    </lineage>
</organism>
<feature type="region of interest" description="Disordered" evidence="2">
    <location>
        <begin position="25"/>
        <end position="66"/>
    </location>
</feature>
<comment type="caution">
    <text evidence="3">The sequence shown here is derived from an EMBL/GenBank/DDBJ whole genome shotgun (WGS) entry which is preliminary data.</text>
</comment>
<keyword evidence="1" id="KW-0479">Metal-binding</keyword>
<dbReference type="Proteomes" id="UP001187192">
    <property type="component" value="Unassembled WGS sequence"/>
</dbReference>
<evidence type="ECO:0000256" key="1">
    <source>
        <dbReference type="ARBA" id="ARBA00022723"/>
    </source>
</evidence>
<name>A0AA88J5S9_FICCA</name>
<dbReference type="PANTHER" id="PTHR48073">
    <property type="entry name" value="O-SUCCINYLBENZOATE SYNTHASE-RELATED"/>
    <property type="match status" value="1"/>
</dbReference>
<evidence type="ECO:0000256" key="2">
    <source>
        <dbReference type="SAM" id="MobiDB-lite"/>
    </source>
</evidence>
<evidence type="ECO:0000313" key="3">
    <source>
        <dbReference type="EMBL" id="GMN61956.1"/>
    </source>
</evidence>
<dbReference type="AlphaFoldDB" id="A0AA88J5S9"/>
<reference evidence="3" key="1">
    <citation type="submission" date="2023-07" db="EMBL/GenBank/DDBJ databases">
        <title>draft genome sequence of fig (Ficus carica).</title>
        <authorList>
            <person name="Takahashi T."/>
            <person name="Nishimura K."/>
        </authorList>
    </citation>
    <scope>NUCLEOTIDE SEQUENCE</scope>
</reference>
<dbReference type="EMBL" id="BTGU01000120">
    <property type="protein sequence ID" value="GMN61956.1"/>
    <property type="molecule type" value="Genomic_DNA"/>
</dbReference>
<feature type="compositionally biased region" description="Basic and acidic residues" evidence="2">
    <location>
        <begin position="45"/>
        <end position="59"/>
    </location>
</feature>
<sequence length="161" mass="17894">MSSLCNVQNQFRRLIKHISPNAHNWLLSKNDTPQTRTSESPPPPKGRDPYRESGREWPWRRRRQDSGSRTLMETLSVPLMATSRLENVAVRIELSNGWCVWGGGEVLILPFVTTAEDQLTAMAKATEACQMLGQGKEMTLGEAFGEIAGILTGHDFASVAI</sequence>
<proteinExistence type="predicted"/>
<dbReference type="PANTHER" id="PTHR48073:SF2">
    <property type="entry name" value="O-SUCCINYLBENZOATE SYNTHASE"/>
    <property type="match status" value="1"/>
</dbReference>
<accession>A0AA88J5S9</accession>